<sequence>MFFLVSLTIIGLLFLTAIVKAHHLARRRRIIRAMLKREVNQALAEQNQQNDNNFDFDVHTPKEVHDYLKKQFEDENALNLGDGLFIDVKTEYLFYDLDHADADGNLYFIENFDEIEHYEVVAETEETKTIAANFLDFDDGDFVHTTLSRRENPVIGTSPADYFEKLLKKCVKQNRQAYQDYLVSQER</sequence>
<organism evidence="2">
    <name type="scientific">Fructobacillus tropaeoli</name>
    <dbReference type="NCBI Taxonomy" id="709323"/>
    <lineage>
        <taxon>Bacteria</taxon>
        <taxon>Bacillati</taxon>
        <taxon>Bacillota</taxon>
        <taxon>Bacilli</taxon>
        <taxon>Lactobacillales</taxon>
        <taxon>Lactobacillaceae</taxon>
        <taxon>Fructobacillus</taxon>
    </lineage>
</organism>
<gene>
    <name evidence="2" type="ORF">FTRO_0031970</name>
    <name evidence="1" type="ORF">R53137_KAKDMLNK_01386</name>
</gene>
<dbReference type="Proteomes" id="UP001314262">
    <property type="component" value="Unassembled WGS sequence"/>
</dbReference>
<protein>
    <submittedName>
        <fullName evidence="2">Uncharacterized protein</fullName>
    </submittedName>
</protein>
<accession>A0A3F3GZ68</accession>
<dbReference type="Proteomes" id="UP000064514">
    <property type="component" value="Unassembled WGS sequence"/>
</dbReference>
<proteinExistence type="predicted"/>
<reference evidence="2" key="1">
    <citation type="journal article" date="2015" name="BMC Genomics">
        <title>Comparative genomics of Fructobacillus spp. and Leuconostoc spp. reveals niche-specific evolution of Fructobacillus spp.</title>
        <authorList>
            <person name="Endo A."/>
            <person name="Tanizawa Y."/>
            <person name="Tanaka N."/>
            <person name="Maeno S."/>
            <person name="Kumar H."/>
            <person name="Shiwa Y."/>
            <person name="Okada S."/>
            <person name="Yoshikawa H."/>
            <person name="Dicks L."/>
            <person name="Nakagawa J."/>
            <person name="Arita M."/>
        </authorList>
    </citation>
    <scope>NUCLEOTIDE SEQUENCE [LARGE SCALE GENOMIC DNA]</scope>
    <source>
        <strain evidence="2">F214-1</strain>
    </source>
</reference>
<evidence type="ECO:0000313" key="3">
    <source>
        <dbReference type="Proteomes" id="UP001314262"/>
    </source>
</evidence>
<name>A0A3F3GZ68_9LACO</name>
<evidence type="ECO:0000313" key="1">
    <source>
        <dbReference type="EMBL" id="CAK1252172.1"/>
    </source>
</evidence>
<dbReference type="STRING" id="709323.GCA_001047135_00800"/>
<dbReference type="EMBL" id="DF968080">
    <property type="protein sequence ID" value="GAP04255.1"/>
    <property type="molecule type" value="Genomic_DNA"/>
</dbReference>
<reference evidence="1 3" key="2">
    <citation type="submission" date="2023-10" db="EMBL/GenBank/DDBJ databases">
        <authorList>
            <person name="Botero Cardona J."/>
        </authorList>
    </citation>
    <scope>NUCLEOTIDE SEQUENCE [LARGE SCALE GENOMIC DNA]</scope>
    <source>
        <strain evidence="1 3">R-53137</strain>
    </source>
</reference>
<dbReference type="EMBL" id="CAUZLT010000005">
    <property type="protein sequence ID" value="CAK1252172.1"/>
    <property type="molecule type" value="Genomic_DNA"/>
</dbReference>
<keyword evidence="3" id="KW-1185">Reference proteome</keyword>
<dbReference type="RefSeq" id="WP_059393681.1">
    <property type="nucleotide sequence ID" value="NZ_BOJU01000005.1"/>
</dbReference>
<dbReference type="AlphaFoldDB" id="A0A3F3GZ68"/>
<evidence type="ECO:0000313" key="2">
    <source>
        <dbReference type="EMBL" id="GAP04255.1"/>
    </source>
</evidence>